<dbReference type="Proteomes" id="UP001162162">
    <property type="component" value="Unassembled WGS sequence"/>
</dbReference>
<sequence>MLKGRARSRKLTDQYTLAQVLPVKKWFFLQTQMYIMPLTPSITLTSFYVPRNPMKVILREEFKRKI</sequence>
<name>A0AAV8YRZ7_9CUCU</name>
<keyword evidence="2" id="KW-1185">Reference proteome</keyword>
<accession>A0AAV8YRZ7</accession>
<dbReference type="AlphaFoldDB" id="A0AAV8YRZ7"/>
<evidence type="ECO:0000313" key="1">
    <source>
        <dbReference type="EMBL" id="KAJ8954525.1"/>
    </source>
</evidence>
<reference evidence="1" key="1">
    <citation type="journal article" date="2023" name="Insect Mol. Biol.">
        <title>Genome sequencing provides insights into the evolution of gene families encoding plant cell wall-degrading enzymes in longhorned beetles.</title>
        <authorList>
            <person name="Shin N.R."/>
            <person name="Okamura Y."/>
            <person name="Kirsch R."/>
            <person name="Pauchet Y."/>
        </authorList>
    </citation>
    <scope>NUCLEOTIDE SEQUENCE</scope>
    <source>
        <strain evidence="1">AMC_N1</strain>
    </source>
</reference>
<comment type="caution">
    <text evidence="1">The sequence shown here is derived from an EMBL/GenBank/DDBJ whole genome shotgun (WGS) entry which is preliminary data.</text>
</comment>
<evidence type="ECO:0000313" key="2">
    <source>
        <dbReference type="Proteomes" id="UP001162162"/>
    </source>
</evidence>
<gene>
    <name evidence="1" type="ORF">NQ318_000757</name>
</gene>
<protein>
    <submittedName>
        <fullName evidence="1">Uncharacterized protein</fullName>
    </submittedName>
</protein>
<proteinExistence type="predicted"/>
<dbReference type="EMBL" id="JAPWTK010000047">
    <property type="protein sequence ID" value="KAJ8954525.1"/>
    <property type="molecule type" value="Genomic_DNA"/>
</dbReference>
<organism evidence="1 2">
    <name type="scientific">Aromia moschata</name>
    <dbReference type="NCBI Taxonomy" id="1265417"/>
    <lineage>
        <taxon>Eukaryota</taxon>
        <taxon>Metazoa</taxon>
        <taxon>Ecdysozoa</taxon>
        <taxon>Arthropoda</taxon>
        <taxon>Hexapoda</taxon>
        <taxon>Insecta</taxon>
        <taxon>Pterygota</taxon>
        <taxon>Neoptera</taxon>
        <taxon>Endopterygota</taxon>
        <taxon>Coleoptera</taxon>
        <taxon>Polyphaga</taxon>
        <taxon>Cucujiformia</taxon>
        <taxon>Chrysomeloidea</taxon>
        <taxon>Cerambycidae</taxon>
        <taxon>Cerambycinae</taxon>
        <taxon>Callichromatini</taxon>
        <taxon>Aromia</taxon>
    </lineage>
</organism>